<feature type="active site" evidence="10 11">
    <location>
        <position position="68"/>
    </location>
</feature>
<keyword evidence="7 10" id="KW-0464">Manganese</keyword>
<dbReference type="NCBIfam" id="TIGR02150">
    <property type="entry name" value="IPP_isom_1"/>
    <property type="match status" value="1"/>
</dbReference>
<dbReference type="CDD" id="cd02885">
    <property type="entry name" value="NUDIX_IPP_Isomerase"/>
    <property type="match status" value="1"/>
</dbReference>
<comment type="similarity">
    <text evidence="2 10">Belongs to the IPP isomerase type 1 family.</text>
</comment>
<dbReference type="GO" id="GO:0005737">
    <property type="term" value="C:cytoplasm"/>
    <property type="evidence" value="ECO:0007669"/>
    <property type="project" value="UniProtKB-SubCell"/>
</dbReference>
<dbReference type="SUPFAM" id="SSF55811">
    <property type="entry name" value="Nudix"/>
    <property type="match status" value="1"/>
</dbReference>
<gene>
    <name evidence="10" type="primary">idi</name>
    <name evidence="13" type="ordered locus">Tbis_3569</name>
</gene>
<comment type="pathway">
    <text evidence="1 10">Isoprenoid biosynthesis; dimethylallyl diphosphate biosynthesis; dimethylallyl diphosphate from isopentenyl diphosphate: step 1/1.</text>
</comment>
<comment type="subcellular location">
    <subcellularLocation>
        <location evidence="10">Cytoplasm</location>
    </subcellularLocation>
</comment>
<dbReference type="PANTHER" id="PTHR10885:SF0">
    <property type="entry name" value="ISOPENTENYL-DIPHOSPHATE DELTA-ISOMERASE"/>
    <property type="match status" value="1"/>
</dbReference>
<feature type="binding site" evidence="10">
    <location>
        <position position="26"/>
    </location>
    <ligand>
        <name>Mn(2+)</name>
        <dbReference type="ChEBI" id="CHEBI:29035"/>
    </ligand>
</feature>
<keyword evidence="6 10" id="KW-0460">Magnesium</keyword>
<evidence type="ECO:0000256" key="4">
    <source>
        <dbReference type="ARBA" id="ARBA00022490"/>
    </source>
</evidence>
<feature type="binding site" evidence="10">
    <location>
        <position position="33"/>
    </location>
    <ligand>
        <name>Mn(2+)</name>
        <dbReference type="ChEBI" id="CHEBI:29035"/>
    </ligand>
</feature>
<dbReference type="InterPro" id="IPR015797">
    <property type="entry name" value="NUDIX_hydrolase-like_dom_sf"/>
</dbReference>
<evidence type="ECO:0000256" key="3">
    <source>
        <dbReference type="ARBA" id="ARBA00012057"/>
    </source>
</evidence>
<dbReference type="GO" id="GO:0004452">
    <property type="term" value="F:isopentenyl-diphosphate delta-isomerase activity"/>
    <property type="evidence" value="ECO:0007669"/>
    <property type="project" value="UniProtKB-UniRule"/>
</dbReference>
<dbReference type="InterPro" id="IPR011876">
    <property type="entry name" value="IsopentenylPP_isomerase_typ1"/>
</dbReference>
<dbReference type="PROSITE" id="PS51462">
    <property type="entry name" value="NUDIX"/>
    <property type="match status" value="1"/>
</dbReference>
<dbReference type="Pfam" id="PF00293">
    <property type="entry name" value="NUDIX"/>
    <property type="match status" value="1"/>
</dbReference>
<dbReference type="GO" id="GO:0008299">
    <property type="term" value="P:isoprenoid biosynthetic process"/>
    <property type="evidence" value="ECO:0007669"/>
    <property type="project" value="UniProtKB-UniRule"/>
</dbReference>
<evidence type="ECO:0000256" key="10">
    <source>
        <dbReference type="HAMAP-Rule" id="MF_00202"/>
    </source>
</evidence>
<dbReference type="Proteomes" id="UP000006640">
    <property type="component" value="Chromosome"/>
</dbReference>
<keyword evidence="14" id="KW-1185">Reference proteome</keyword>
<dbReference type="EMBL" id="CP001874">
    <property type="protein sequence ID" value="ADG90257.1"/>
    <property type="molecule type" value="Genomic_DNA"/>
</dbReference>
<evidence type="ECO:0000256" key="8">
    <source>
        <dbReference type="ARBA" id="ARBA00023229"/>
    </source>
</evidence>
<feature type="binding site" evidence="10">
    <location>
        <position position="70"/>
    </location>
    <ligand>
        <name>Mn(2+)</name>
        <dbReference type="ChEBI" id="CHEBI:29035"/>
    </ligand>
</feature>
<dbReference type="Gene3D" id="3.90.79.10">
    <property type="entry name" value="Nucleoside Triphosphate Pyrophosphohydrolase"/>
    <property type="match status" value="1"/>
</dbReference>
<dbReference type="HAMAP" id="MF_00202">
    <property type="entry name" value="Idi"/>
    <property type="match status" value="1"/>
</dbReference>
<keyword evidence="5 10" id="KW-0479">Metal-binding</keyword>
<dbReference type="InterPro" id="IPR000086">
    <property type="entry name" value="NUDIX_hydrolase_dom"/>
</dbReference>
<dbReference type="RefSeq" id="WP_013133790.1">
    <property type="nucleotide sequence ID" value="NC_014165.1"/>
</dbReference>
<comment type="cofactor">
    <cofactor evidence="10">
        <name>Mn(2+)</name>
        <dbReference type="ChEBI" id="CHEBI:29035"/>
    </cofactor>
    <text evidence="10">Binds 1 Mn(2+) ion per subunit.</text>
</comment>
<accession>D6YAK4</accession>
<organism evidence="13 14">
    <name type="scientific">Thermobispora bispora (strain ATCC 19993 / DSM 43833 / CBS 139.67 / JCM 10125 / KCTC 9307 / NBRC 14880 / R51)</name>
    <dbReference type="NCBI Taxonomy" id="469371"/>
    <lineage>
        <taxon>Bacteria</taxon>
        <taxon>Bacillati</taxon>
        <taxon>Actinomycetota</taxon>
        <taxon>Actinomycetes</taxon>
        <taxon>Streptosporangiales</taxon>
        <taxon>Streptosporangiaceae</taxon>
        <taxon>Thermobispora</taxon>
    </lineage>
</organism>
<dbReference type="UniPathway" id="UPA00059">
    <property type="reaction ID" value="UER00104"/>
</dbReference>
<dbReference type="NCBIfam" id="NF002995">
    <property type="entry name" value="PRK03759.1"/>
    <property type="match status" value="1"/>
</dbReference>
<dbReference type="HOGENOM" id="CLU_060552_2_0_11"/>
<dbReference type="KEGG" id="tbi:Tbis_3569"/>
<feature type="active site" evidence="10 11">
    <location>
        <position position="117"/>
    </location>
</feature>
<dbReference type="AlphaFoldDB" id="D6YAK4"/>
<feature type="domain" description="Nudix hydrolase" evidence="12">
    <location>
        <begin position="31"/>
        <end position="165"/>
    </location>
</feature>
<sequence>MINEELVVLVDREGNAIGTAPKAQVHGPETPLHLAFSCYVFDEHGRVLVSRRALHKITWPGVWTNSCCGHPLPGEPVHAAVIRRLAFELGLQVERVDLLLPDFSYRAVMENGTVEHEICPVYRAVVSVDARPNPDEVAEVKWLPWGSFAEGVLSGAMPISPWAREQIPLLVALGPDPLAWPVADEDRLPPVARPLAR</sequence>
<keyword evidence="9 10" id="KW-0413">Isomerase</keyword>
<proteinExistence type="inferred from homology"/>
<evidence type="ECO:0000256" key="7">
    <source>
        <dbReference type="ARBA" id="ARBA00023211"/>
    </source>
</evidence>
<evidence type="ECO:0000256" key="1">
    <source>
        <dbReference type="ARBA" id="ARBA00004826"/>
    </source>
</evidence>
<dbReference type="STRING" id="469371.Tbis_3569"/>
<comment type="function">
    <text evidence="10">Catalyzes the 1,3-allylic rearrangement of the homoallylic substrate isopentenyl (IPP) to its highly electrophilic allylic isomer, dimethylallyl diphosphate (DMAPP).</text>
</comment>
<protein>
    <recommendedName>
        <fullName evidence="3 10">Isopentenyl-diphosphate Delta-isomerase</fullName>
        <shortName evidence="10">IPP isomerase</shortName>
        <ecNumber evidence="3 10">5.3.3.2</ecNumber>
    </recommendedName>
    <alternativeName>
        <fullName evidence="10">IPP:DMAPP isomerase</fullName>
    </alternativeName>
    <alternativeName>
        <fullName evidence="10">Isopentenyl pyrophosphate isomerase</fullName>
    </alternativeName>
</protein>
<dbReference type="GO" id="GO:0046872">
    <property type="term" value="F:metal ion binding"/>
    <property type="evidence" value="ECO:0007669"/>
    <property type="project" value="UniProtKB-KW"/>
</dbReference>
<keyword evidence="4 10" id="KW-0963">Cytoplasm</keyword>
<comment type="cofactor">
    <cofactor evidence="10">
        <name>Mg(2+)</name>
        <dbReference type="ChEBI" id="CHEBI:18420"/>
    </cofactor>
    <text evidence="10">Binds 1 Mg(2+) ion per subunit. The magnesium ion binds only when substrate is bound.</text>
</comment>
<evidence type="ECO:0000256" key="11">
    <source>
        <dbReference type="PIRSR" id="PIRSR018427-1"/>
    </source>
</evidence>
<evidence type="ECO:0000256" key="6">
    <source>
        <dbReference type="ARBA" id="ARBA00022842"/>
    </source>
</evidence>
<feature type="binding site" evidence="10">
    <location>
        <position position="115"/>
    </location>
    <ligand>
        <name>Mn(2+)</name>
        <dbReference type="ChEBI" id="CHEBI:29035"/>
    </ligand>
</feature>
<evidence type="ECO:0000313" key="14">
    <source>
        <dbReference type="Proteomes" id="UP000006640"/>
    </source>
</evidence>
<dbReference type="eggNOG" id="COG1443">
    <property type="taxonomic scope" value="Bacteria"/>
</dbReference>
<reference evidence="13 14" key="1">
    <citation type="submission" date="2010-01" db="EMBL/GenBank/DDBJ databases">
        <title>The complete genome of Thermobispora bispora DSM 43833.</title>
        <authorList>
            <consortium name="US DOE Joint Genome Institute (JGI-PGF)"/>
            <person name="Lucas S."/>
            <person name="Copeland A."/>
            <person name="Lapidus A."/>
            <person name="Glavina del Rio T."/>
            <person name="Dalin E."/>
            <person name="Tice H."/>
            <person name="Bruce D."/>
            <person name="Goodwin L."/>
            <person name="Pitluck S."/>
            <person name="Kyrpides N."/>
            <person name="Mavromatis K."/>
            <person name="Ivanova N."/>
            <person name="Mikhailova N."/>
            <person name="Chertkov O."/>
            <person name="Brettin T."/>
            <person name="Detter J.C."/>
            <person name="Han C."/>
            <person name="Larimer F."/>
            <person name="Land M."/>
            <person name="Hauser L."/>
            <person name="Markowitz V."/>
            <person name="Cheng J.-F."/>
            <person name="Hugenholtz P."/>
            <person name="Woyke T."/>
            <person name="Wu D."/>
            <person name="Jando M."/>
            <person name="Schneider S."/>
            <person name="Klenk H.-P."/>
            <person name="Eisen J.A."/>
        </authorList>
    </citation>
    <scope>NUCLEOTIDE SEQUENCE [LARGE SCALE GENOMIC DNA]</scope>
    <source>
        <strain evidence="14">ATCC 19993 / DSM 43833 / CBS 139.67 / JCM 10125 / KCTC 9307 / NBRC 14880 / R51</strain>
    </source>
</reference>
<evidence type="ECO:0000313" key="13">
    <source>
        <dbReference type="EMBL" id="ADG90257.1"/>
    </source>
</evidence>
<feature type="binding site" evidence="10">
    <location>
        <position position="88"/>
    </location>
    <ligand>
        <name>Mg(2+)</name>
        <dbReference type="ChEBI" id="CHEBI:18420"/>
    </ligand>
</feature>
<name>D6YAK4_THEBD</name>
<dbReference type="OrthoDB" id="9809458at2"/>
<dbReference type="PANTHER" id="PTHR10885">
    <property type="entry name" value="ISOPENTENYL-DIPHOSPHATE DELTA-ISOMERASE"/>
    <property type="match status" value="1"/>
</dbReference>
<evidence type="ECO:0000256" key="2">
    <source>
        <dbReference type="ARBA" id="ARBA00007579"/>
    </source>
</evidence>
<evidence type="ECO:0000256" key="5">
    <source>
        <dbReference type="ARBA" id="ARBA00022723"/>
    </source>
</evidence>
<keyword evidence="8 10" id="KW-0414">Isoprene biosynthesis</keyword>
<feature type="binding site" evidence="10">
    <location>
        <position position="117"/>
    </location>
    <ligand>
        <name>Mn(2+)</name>
        <dbReference type="ChEBI" id="CHEBI:29035"/>
    </ligand>
</feature>
<comment type="catalytic activity">
    <reaction evidence="10">
        <text>isopentenyl diphosphate = dimethylallyl diphosphate</text>
        <dbReference type="Rhea" id="RHEA:23284"/>
        <dbReference type="ChEBI" id="CHEBI:57623"/>
        <dbReference type="ChEBI" id="CHEBI:128769"/>
        <dbReference type="EC" id="5.3.3.2"/>
    </reaction>
</comment>
<evidence type="ECO:0000256" key="9">
    <source>
        <dbReference type="ARBA" id="ARBA00023235"/>
    </source>
</evidence>
<dbReference type="EC" id="5.3.3.2" evidence="3 10"/>
<evidence type="ECO:0000259" key="12">
    <source>
        <dbReference type="PROSITE" id="PS51462"/>
    </source>
</evidence>
<dbReference type="PIRSF" id="PIRSF018427">
    <property type="entry name" value="Isopntndiph_ism"/>
    <property type="match status" value="1"/>
</dbReference>
<dbReference type="InterPro" id="IPR056375">
    <property type="entry name" value="Idi_bact"/>
</dbReference>
<dbReference type="GO" id="GO:0050992">
    <property type="term" value="P:dimethylallyl diphosphate biosynthetic process"/>
    <property type="evidence" value="ECO:0007669"/>
    <property type="project" value="UniProtKB-UniRule"/>
</dbReference>